<dbReference type="Gene3D" id="3.30.300.90">
    <property type="entry name" value="BolA-like"/>
    <property type="match status" value="1"/>
</dbReference>
<dbReference type="InterPro" id="IPR002634">
    <property type="entry name" value="BolA"/>
</dbReference>
<dbReference type="RefSeq" id="WP_165326189.1">
    <property type="nucleotide sequence ID" value="NZ_CP049109.1"/>
</dbReference>
<protein>
    <submittedName>
        <fullName evidence="2">BolA family transcriptional regulator</fullName>
    </submittedName>
</protein>
<reference evidence="2 3" key="1">
    <citation type="submission" date="2020-02" db="EMBL/GenBank/DDBJ databases">
        <authorList>
            <person name="Zheng R.K."/>
            <person name="Sun C.M."/>
        </authorList>
    </citation>
    <scope>NUCLEOTIDE SEQUENCE [LARGE SCALE GENOMIC DNA]</scope>
    <source>
        <strain evidence="3">zrk23</strain>
    </source>
</reference>
<evidence type="ECO:0000313" key="3">
    <source>
        <dbReference type="Proteomes" id="UP000501568"/>
    </source>
</evidence>
<proteinExistence type="inferred from homology"/>
<comment type="similarity">
    <text evidence="1">Belongs to the BolA/IbaG family.</text>
</comment>
<dbReference type="InterPro" id="IPR036065">
    <property type="entry name" value="BolA-like_sf"/>
</dbReference>
<dbReference type="AlphaFoldDB" id="A0A6G6Y392"/>
<dbReference type="PANTHER" id="PTHR46230:SF7">
    <property type="entry name" value="BOLA-LIKE PROTEIN 1"/>
    <property type="match status" value="1"/>
</dbReference>
<dbReference type="GO" id="GO:0016226">
    <property type="term" value="P:iron-sulfur cluster assembly"/>
    <property type="evidence" value="ECO:0007669"/>
    <property type="project" value="TreeGrafter"/>
</dbReference>
<dbReference type="SUPFAM" id="SSF82657">
    <property type="entry name" value="BolA-like"/>
    <property type="match status" value="1"/>
</dbReference>
<dbReference type="KEGG" id="spzr:G5C33_04875"/>
<evidence type="ECO:0000256" key="1">
    <source>
        <dbReference type="RuleBase" id="RU003860"/>
    </source>
</evidence>
<sequence length="98" mass="10379">MNSIATGPVAEKIAQRLTQALTPTSLAVINDSAQHRGHMGDDGSGESHFTVEVVSPIFEGKNRVARQRLVNQALADLLVDEIHALAIRARAPGENAGV</sequence>
<name>A0A6G6Y392_9SPHN</name>
<gene>
    <name evidence="2" type="ORF">G5C33_04875</name>
</gene>
<keyword evidence="3" id="KW-1185">Reference proteome</keyword>
<dbReference type="PANTHER" id="PTHR46230">
    <property type="match status" value="1"/>
</dbReference>
<accession>A0A6G6Y392</accession>
<dbReference type="Pfam" id="PF01722">
    <property type="entry name" value="BolA"/>
    <property type="match status" value="1"/>
</dbReference>
<organism evidence="2 3">
    <name type="scientific">Stakelama tenebrarum</name>
    <dbReference type="NCBI Taxonomy" id="2711215"/>
    <lineage>
        <taxon>Bacteria</taxon>
        <taxon>Pseudomonadati</taxon>
        <taxon>Pseudomonadota</taxon>
        <taxon>Alphaproteobacteria</taxon>
        <taxon>Sphingomonadales</taxon>
        <taxon>Sphingomonadaceae</taxon>
        <taxon>Stakelama</taxon>
    </lineage>
</organism>
<dbReference type="Proteomes" id="UP000501568">
    <property type="component" value="Chromosome"/>
</dbReference>
<dbReference type="PIRSF" id="PIRSF003113">
    <property type="entry name" value="BolA"/>
    <property type="match status" value="1"/>
</dbReference>
<evidence type="ECO:0000313" key="2">
    <source>
        <dbReference type="EMBL" id="QIG79188.1"/>
    </source>
</evidence>
<dbReference type="EMBL" id="CP049109">
    <property type="protein sequence ID" value="QIG79188.1"/>
    <property type="molecule type" value="Genomic_DNA"/>
</dbReference>